<organism evidence="3 4">
    <name type="scientific">Micromonospora pisi</name>
    <dbReference type="NCBI Taxonomy" id="589240"/>
    <lineage>
        <taxon>Bacteria</taxon>
        <taxon>Bacillati</taxon>
        <taxon>Actinomycetota</taxon>
        <taxon>Actinomycetes</taxon>
        <taxon>Micromonosporales</taxon>
        <taxon>Micromonosporaceae</taxon>
        <taxon>Micromonospora</taxon>
    </lineage>
</organism>
<keyword evidence="2" id="KW-0472">Membrane</keyword>
<evidence type="ECO:0000313" key="3">
    <source>
        <dbReference type="EMBL" id="RKR87863.1"/>
    </source>
</evidence>
<evidence type="ECO:0000256" key="1">
    <source>
        <dbReference type="SAM" id="MobiDB-lite"/>
    </source>
</evidence>
<keyword evidence="2" id="KW-0812">Transmembrane</keyword>
<name>A0A495JG50_9ACTN</name>
<dbReference type="AlphaFoldDB" id="A0A495JG50"/>
<dbReference type="EMBL" id="RBKT01000001">
    <property type="protein sequence ID" value="RKR87863.1"/>
    <property type="molecule type" value="Genomic_DNA"/>
</dbReference>
<keyword evidence="4" id="KW-1185">Reference proteome</keyword>
<sequence length="103" mass="10600">MSATEQWTVTDTLLYFVGIPAAVVLVIAVLALAGSGRSAKRYRPGRPFDFTPVWFLSAPENLAGSATAALRGSGRAAELTGAETETTGTPSPAGTTGGASDRW</sequence>
<accession>A0A495JG50</accession>
<evidence type="ECO:0000313" key="4">
    <source>
        <dbReference type="Proteomes" id="UP000277671"/>
    </source>
</evidence>
<feature type="compositionally biased region" description="Low complexity" evidence="1">
    <location>
        <begin position="76"/>
        <end position="103"/>
    </location>
</feature>
<comment type="caution">
    <text evidence="3">The sequence shown here is derived from an EMBL/GenBank/DDBJ whole genome shotgun (WGS) entry which is preliminary data.</text>
</comment>
<dbReference type="Proteomes" id="UP000277671">
    <property type="component" value="Unassembled WGS sequence"/>
</dbReference>
<gene>
    <name evidence="3" type="ORF">BDK92_2164</name>
</gene>
<protein>
    <submittedName>
        <fullName evidence="3">Uncharacterized protein</fullName>
    </submittedName>
</protein>
<proteinExistence type="predicted"/>
<feature type="region of interest" description="Disordered" evidence="1">
    <location>
        <begin position="74"/>
        <end position="103"/>
    </location>
</feature>
<feature type="transmembrane region" description="Helical" evidence="2">
    <location>
        <begin position="12"/>
        <end position="33"/>
    </location>
</feature>
<reference evidence="3 4" key="1">
    <citation type="submission" date="2018-10" db="EMBL/GenBank/DDBJ databases">
        <title>Sequencing the genomes of 1000 actinobacteria strains.</title>
        <authorList>
            <person name="Klenk H.-P."/>
        </authorList>
    </citation>
    <scope>NUCLEOTIDE SEQUENCE [LARGE SCALE GENOMIC DNA]</scope>
    <source>
        <strain evidence="3 4">DSM 45175</strain>
    </source>
</reference>
<evidence type="ECO:0000256" key="2">
    <source>
        <dbReference type="SAM" id="Phobius"/>
    </source>
</evidence>
<keyword evidence="2" id="KW-1133">Transmembrane helix</keyword>